<dbReference type="EC" id="2.7.4.8" evidence="2"/>
<dbReference type="PANTHER" id="PTHR23117:SF17">
    <property type="entry name" value="KINASE, PUTATIVE-RELATED"/>
    <property type="match status" value="1"/>
</dbReference>
<dbReference type="EMBL" id="ATMH01005134">
    <property type="protein sequence ID" value="EPY28432.1"/>
    <property type="molecule type" value="Genomic_DNA"/>
</dbReference>
<dbReference type="Pfam" id="PF00625">
    <property type="entry name" value="Guanylate_kin"/>
    <property type="match status" value="1"/>
</dbReference>
<comment type="caution">
    <text evidence="8">The sequence shown here is derived from an EMBL/GenBank/DDBJ whole genome shotgun (WGS) entry which is preliminary data.</text>
</comment>
<reference evidence="8 9" key="1">
    <citation type="journal article" date="2013" name="PLoS ONE">
        <title>Predicting the Proteins of Angomonas deanei, Strigomonas culicis and Their Respective Endosymbionts Reveals New Aspects of the Trypanosomatidae Family.</title>
        <authorList>
            <person name="Motta M.C."/>
            <person name="Martins A.C."/>
            <person name="de Souza S.S."/>
            <person name="Catta-Preta C.M."/>
            <person name="Silva R."/>
            <person name="Klein C.C."/>
            <person name="de Almeida L.G."/>
            <person name="de Lima Cunha O."/>
            <person name="Ciapina L.P."/>
            <person name="Brocchi M."/>
            <person name="Colabardini A.C."/>
            <person name="de Araujo Lima B."/>
            <person name="Machado C.R."/>
            <person name="de Almeida Soares C.M."/>
            <person name="Probst C.M."/>
            <person name="de Menezes C.B."/>
            <person name="Thompson C.E."/>
            <person name="Bartholomeu D.C."/>
            <person name="Gradia D.F."/>
            <person name="Pavoni D.P."/>
            <person name="Grisard E.C."/>
            <person name="Fantinatti-Garboggini F."/>
            <person name="Marchini F.K."/>
            <person name="Rodrigues-Luiz G.F."/>
            <person name="Wagner G."/>
            <person name="Goldman G.H."/>
            <person name="Fietto J.L."/>
            <person name="Elias M.C."/>
            <person name="Goldman M.H."/>
            <person name="Sagot M.F."/>
            <person name="Pereira M."/>
            <person name="Stoco P.H."/>
            <person name="de Mendonca-Neto R.P."/>
            <person name="Teixeira S.M."/>
            <person name="Maciel T.E."/>
            <person name="de Oliveira Mendes T.A."/>
            <person name="Urmenyi T.P."/>
            <person name="de Souza W."/>
            <person name="Schenkman S."/>
            <person name="de Vasconcelos A.T."/>
        </authorList>
    </citation>
    <scope>NUCLEOTIDE SEQUENCE [LARGE SCALE GENOMIC DNA]</scope>
</reference>
<sequence>MSSQKVLNAIIVCGPSGVGKGTLLKRLFDNFGSRFAYSVSHTTRAPRAGEQDGREYHFAKREDVIKMRDNNEFLELCEVHGNFYGTSIAAVKAVQEANKTCVIEIDVQGAEKVKQLSAPTHGDATGIQAAYLFITAPQEELEKRIRGRGQDNDEMLQKRLATAEKEFAFLEAHPNFFDAVIVNDDLDASYGRLVDAISAEFVKHSMPPLYAARPTATRNAVHLNKNTIKKHNFSL</sequence>
<dbReference type="PROSITE" id="PS50052">
    <property type="entry name" value="GUANYLATE_KINASE_2"/>
    <property type="match status" value="1"/>
</dbReference>
<dbReference type="FunFam" id="3.40.50.300:FF:000776">
    <property type="entry name" value="Guanylate kinase 2"/>
    <property type="match status" value="1"/>
</dbReference>
<keyword evidence="9" id="KW-1185">Reference proteome</keyword>
<feature type="domain" description="Guanylate kinase-like" evidence="7">
    <location>
        <begin position="7"/>
        <end position="198"/>
    </location>
</feature>
<evidence type="ECO:0000256" key="1">
    <source>
        <dbReference type="ARBA" id="ARBA00005790"/>
    </source>
</evidence>
<evidence type="ECO:0000256" key="5">
    <source>
        <dbReference type="ARBA" id="ARBA00022777"/>
    </source>
</evidence>
<dbReference type="GO" id="GO:0005524">
    <property type="term" value="F:ATP binding"/>
    <property type="evidence" value="ECO:0007669"/>
    <property type="project" value="UniProtKB-KW"/>
</dbReference>
<organism evidence="8 9">
    <name type="scientific">Strigomonas culicis</name>
    <dbReference type="NCBI Taxonomy" id="28005"/>
    <lineage>
        <taxon>Eukaryota</taxon>
        <taxon>Discoba</taxon>
        <taxon>Euglenozoa</taxon>
        <taxon>Kinetoplastea</taxon>
        <taxon>Metakinetoplastina</taxon>
        <taxon>Trypanosomatida</taxon>
        <taxon>Trypanosomatidae</taxon>
        <taxon>Strigomonadinae</taxon>
        <taxon>Strigomonas</taxon>
    </lineage>
</organism>
<evidence type="ECO:0000259" key="7">
    <source>
        <dbReference type="PROSITE" id="PS50052"/>
    </source>
</evidence>
<evidence type="ECO:0000313" key="9">
    <source>
        <dbReference type="Proteomes" id="UP000015354"/>
    </source>
</evidence>
<dbReference type="Gene3D" id="3.40.50.300">
    <property type="entry name" value="P-loop containing nucleotide triphosphate hydrolases"/>
    <property type="match status" value="1"/>
</dbReference>
<keyword evidence="3" id="KW-0808">Transferase</keyword>
<keyword evidence="6" id="KW-0067">ATP-binding</keyword>
<comment type="similarity">
    <text evidence="1">Belongs to the guanylate kinase family.</text>
</comment>
<dbReference type="InterPro" id="IPR017665">
    <property type="entry name" value="Guanylate_kinase"/>
</dbReference>
<dbReference type="GO" id="GO:0004385">
    <property type="term" value="F:GMP kinase activity"/>
    <property type="evidence" value="ECO:0007669"/>
    <property type="project" value="UniProtKB-EC"/>
</dbReference>
<dbReference type="FunFam" id="3.30.63.10:FF:000002">
    <property type="entry name" value="Guanylate kinase 1"/>
    <property type="match status" value="1"/>
</dbReference>
<dbReference type="Proteomes" id="UP000015354">
    <property type="component" value="Unassembled WGS sequence"/>
</dbReference>
<dbReference type="InterPro" id="IPR008145">
    <property type="entry name" value="GK/Ca_channel_bsu"/>
</dbReference>
<evidence type="ECO:0000256" key="2">
    <source>
        <dbReference type="ARBA" id="ARBA00012961"/>
    </source>
</evidence>
<keyword evidence="4" id="KW-0547">Nucleotide-binding</keyword>
<protein>
    <recommendedName>
        <fullName evidence="2">guanylate kinase</fullName>
        <ecNumber evidence="2">2.7.4.8</ecNumber>
    </recommendedName>
</protein>
<evidence type="ECO:0000313" key="8">
    <source>
        <dbReference type="EMBL" id="EPY28432.1"/>
    </source>
</evidence>
<evidence type="ECO:0000256" key="3">
    <source>
        <dbReference type="ARBA" id="ARBA00022679"/>
    </source>
</evidence>
<accession>S9UC90</accession>
<dbReference type="GO" id="GO:0005829">
    <property type="term" value="C:cytosol"/>
    <property type="evidence" value="ECO:0007669"/>
    <property type="project" value="TreeGrafter"/>
</dbReference>
<evidence type="ECO:0000256" key="6">
    <source>
        <dbReference type="ARBA" id="ARBA00022840"/>
    </source>
</evidence>
<dbReference type="InterPro" id="IPR027417">
    <property type="entry name" value="P-loop_NTPase"/>
</dbReference>
<dbReference type="AlphaFoldDB" id="S9UC90"/>
<proteinExistence type="inferred from homology"/>
<dbReference type="NCBIfam" id="TIGR03263">
    <property type="entry name" value="guanyl_kin"/>
    <property type="match status" value="1"/>
</dbReference>
<evidence type="ECO:0000256" key="4">
    <source>
        <dbReference type="ARBA" id="ARBA00022741"/>
    </source>
</evidence>
<gene>
    <name evidence="8" type="ORF">STCU_05134</name>
</gene>
<dbReference type="PANTHER" id="PTHR23117">
    <property type="entry name" value="GUANYLATE KINASE-RELATED"/>
    <property type="match status" value="1"/>
</dbReference>
<dbReference type="OrthoDB" id="6334211at2759"/>
<dbReference type="SMART" id="SM00072">
    <property type="entry name" value="GuKc"/>
    <property type="match status" value="1"/>
</dbReference>
<name>S9UC90_9TRYP</name>
<dbReference type="InterPro" id="IPR008144">
    <property type="entry name" value="Guanylate_kin-like_dom"/>
</dbReference>
<dbReference type="SUPFAM" id="SSF52540">
    <property type="entry name" value="P-loop containing nucleoside triphosphate hydrolases"/>
    <property type="match status" value="1"/>
</dbReference>
<dbReference type="CDD" id="cd00071">
    <property type="entry name" value="GMPK"/>
    <property type="match status" value="1"/>
</dbReference>
<keyword evidence="5 8" id="KW-0418">Kinase</keyword>